<dbReference type="EC" id="3.1.3.16" evidence="3"/>
<dbReference type="PROSITE" id="PS51746">
    <property type="entry name" value="PPM_2"/>
    <property type="match status" value="1"/>
</dbReference>
<dbReference type="CDD" id="cd00143">
    <property type="entry name" value="PP2Cc"/>
    <property type="match status" value="1"/>
</dbReference>
<evidence type="ECO:0000313" key="11">
    <source>
        <dbReference type="EMBL" id="KFK38379.1"/>
    </source>
</evidence>
<dbReference type="SMART" id="SM00332">
    <property type="entry name" value="PP2Cc"/>
    <property type="match status" value="1"/>
</dbReference>
<dbReference type="GO" id="GO:0046872">
    <property type="term" value="F:metal ion binding"/>
    <property type="evidence" value="ECO:0007669"/>
    <property type="project" value="UniProtKB-KW"/>
</dbReference>
<protein>
    <recommendedName>
        <fullName evidence="3">protein-serine/threonine phosphatase</fullName>
        <ecNumber evidence="3">3.1.3.16</ecNumber>
    </recommendedName>
</protein>
<evidence type="ECO:0000256" key="3">
    <source>
        <dbReference type="ARBA" id="ARBA00013081"/>
    </source>
</evidence>
<reference evidence="12" key="1">
    <citation type="journal article" date="2015" name="Nat. Plants">
        <title>Genome expansion of Arabis alpina linked with retrotransposition and reduced symmetric DNA methylation.</title>
        <authorList>
            <person name="Willing E.M."/>
            <person name="Rawat V."/>
            <person name="Mandakova T."/>
            <person name="Maumus F."/>
            <person name="James G.V."/>
            <person name="Nordstroem K.J."/>
            <person name="Becker C."/>
            <person name="Warthmann N."/>
            <person name="Chica C."/>
            <person name="Szarzynska B."/>
            <person name="Zytnicki M."/>
            <person name="Albani M.C."/>
            <person name="Kiefer C."/>
            <person name="Bergonzi S."/>
            <person name="Castaings L."/>
            <person name="Mateos J.L."/>
            <person name="Berns M.C."/>
            <person name="Bujdoso N."/>
            <person name="Piofczyk T."/>
            <person name="de Lorenzo L."/>
            <person name="Barrero-Sicilia C."/>
            <person name="Mateos I."/>
            <person name="Piednoel M."/>
            <person name="Hagmann J."/>
            <person name="Chen-Min-Tao R."/>
            <person name="Iglesias-Fernandez R."/>
            <person name="Schuster S.C."/>
            <person name="Alonso-Blanco C."/>
            <person name="Roudier F."/>
            <person name="Carbonero P."/>
            <person name="Paz-Ares J."/>
            <person name="Davis S.J."/>
            <person name="Pecinka A."/>
            <person name="Quesneville H."/>
            <person name="Colot V."/>
            <person name="Lysak M.A."/>
            <person name="Weigel D."/>
            <person name="Coupland G."/>
            <person name="Schneeberger K."/>
        </authorList>
    </citation>
    <scope>NUCLEOTIDE SEQUENCE [LARGE SCALE GENOMIC DNA]</scope>
    <source>
        <strain evidence="12">cv. Pajares</strain>
    </source>
</reference>
<evidence type="ECO:0000256" key="5">
    <source>
        <dbReference type="ARBA" id="ARBA00022801"/>
    </source>
</evidence>
<keyword evidence="7 9" id="KW-0904">Protein phosphatase</keyword>
<evidence type="ECO:0000256" key="4">
    <source>
        <dbReference type="ARBA" id="ARBA00022723"/>
    </source>
</evidence>
<organism evidence="11 12">
    <name type="scientific">Arabis alpina</name>
    <name type="common">Alpine rock-cress</name>
    <dbReference type="NCBI Taxonomy" id="50452"/>
    <lineage>
        <taxon>Eukaryota</taxon>
        <taxon>Viridiplantae</taxon>
        <taxon>Streptophyta</taxon>
        <taxon>Embryophyta</taxon>
        <taxon>Tracheophyta</taxon>
        <taxon>Spermatophyta</taxon>
        <taxon>Magnoliopsida</taxon>
        <taxon>eudicotyledons</taxon>
        <taxon>Gunneridae</taxon>
        <taxon>Pentapetalae</taxon>
        <taxon>rosids</taxon>
        <taxon>malvids</taxon>
        <taxon>Brassicales</taxon>
        <taxon>Brassicaceae</taxon>
        <taxon>Arabideae</taxon>
        <taxon>Arabis</taxon>
    </lineage>
</organism>
<dbReference type="SUPFAM" id="SSF81606">
    <property type="entry name" value="PP2C-like"/>
    <property type="match status" value="1"/>
</dbReference>
<keyword evidence="8" id="KW-0464">Manganese</keyword>
<keyword evidence="6" id="KW-0460">Magnesium</keyword>
<comment type="cofactor">
    <cofactor evidence="2">
        <name>Mg(2+)</name>
        <dbReference type="ChEBI" id="CHEBI:18420"/>
    </cofactor>
</comment>
<dbReference type="InterPro" id="IPR036457">
    <property type="entry name" value="PPM-type-like_dom_sf"/>
</dbReference>
<dbReference type="PANTHER" id="PTHR13832:SF839">
    <property type="entry name" value="PROTEIN PHOSPHATASE 2C 47-RELATED"/>
    <property type="match status" value="1"/>
</dbReference>
<dbReference type="Proteomes" id="UP000029120">
    <property type="component" value="Chromosome 3"/>
</dbReference>
<evidence type="ECO:0000313" key="12">
    <source>
        <dbReference type="Proteomes" id="UP000029120"/>
    </source>
</evidence>
<dbReference type="Pfam" id="PF00481">
    <property type="entry name" value="PP2C"/>
    <property type="match status" value="1"/>
</dbReference>
<gene>
    <name evidence="11" type="ordered locus">AALP_Aa3g106200</name>
</gene>
<feature type="domain" description="PPM-type phosphatase" evidence="10">
    <location>
        <begin position="405"/>
        <end position="550"/>
    </location>
</feature>
<dbReference type="PROSITE" id="PS01032">
    <property type="entry name" value="PPM_1"/>
    <property type="match status" value="1"/>
</dbReference>
<dbReference type="PANTHER" id="PTHR13832">
    <property type="entry name" value="PROTEIN PHOSPHATASE 2C"/>
    <property type="match status" value="1"/>
</dbReference>
<dbReference type="AlphaFoldDB" id="A0A087H8C7"/>
<evidence type="ECO:0000256" key="1">
    <source>
        <dbReference type="ARBA" id="ARBA00001936"/>
    </source>
</evidence>
<comment type="cofactor">
    <cofactor evidence="1">
        <name>Mn(2+)</name>
        <dbReference type="ChEBI" id="CHEBI:29035"/>
    </cofactor>
</comment>
<dbReference type="EMBL" id="CM002871">
    <property type="protein sequence ID" value="KFK38379.1"/>
    <property type="molecule type" value="Genomic_DNA"/>
</dbReference>
<keyword evidence="4" id="KW-0479">Metal-binding</keyword>
<dbReference type="Gene3D" id="3.60.40.10">
    <property type="entry name" value="PPM-type phosphatase domain"/>
    <property type="match status" value="1"/>
</dbReference>
<proteinExistence type="inferred from homology"/>
<dbReference type="InterPro" id="IPR015655">
    <property type="entry name" value="PP2C"/>
</dbReference>
<dbReference type="Gramene" id="KFK38379">
    <property type="protein sequence ID" value="KFK38379"/>
    <property type="gene ID" value="AALP_AA3G106200"/>
</dbReference>
<evidence type="ECO:0000256" key="6">
    <source>
        <dbReference type="ARBA" id="ARBA00022842"/>
    </source>
</evidence>
<dbReference type="InterPro" id="IPR000222">
    <property type="entry name" value="PP2C_BS"/>
</dbReference>
<evidence type="ECO:0000259" key="10">
    <source>
        <dbReference type="PROSITE" id="PS51746"/>
    </source>
</evidence>
<evidence type="ECO:0000256" key="2">
    <source>
        <dbReference type="ARBA" id="ARBA00001946"/>
    </source>
</evidence>
<comment type="similarity">
    <text evidence="9">Belongs to the PP2C family.</text>
</comment>
<keyword evidence="5 9" id="KW-0378">Hydrolase</keyword>
<evidence type="ECO:0000256" key="8">
    <source>
        <dbReference type="ARBA" id="ARBA00023211"/>
    </source>
</evidence>
<keyword evidence="12" id="KW-1185">Reference proteome</keyword>
<accession>A0A087H8C7</accession>
<evidence type="ECO:0000256" key="7">
    <source>
        <dbReference type="ARBA" id="ARBA00022912"/>
    </source>
</evidence>
<dbReference type="GO" id="GO:0004722">
    <property type="term" value="F:protein serine/threonine phosphatase activity"/>
    <property type="evidence" value="ECO:0007669"/>
    <property type="project" value="UniProtKB-EC"/>
</dbReference>
<dbReference type="InterPro" id="IPR001932">
    <property type="entry name" value="PPM-type_phosphatase-like_dom"/>
</dbReference>
<dbReference type="InterPro" id="IPR005174">
    <property type="entry name" value="KIB1-4_b-propeller"/>
</dbReference>
<sequence>MSQLLVRIAKISSSSVVKKKHGLCFSELRSFSSAATPYLLLQPTEKEATTPSGEAMVDLNVYDPRKDETVKFPDQTLTKELLTSLKARSSRGWVLAKNKVESTWSLTNMFNPCAAASTRKVISLPPTKYQISGISLSASPEKEDCVVAAMSLCSSIIMCRPGDSEWTPVMVPMYTSGMIYSERHGKFYLNKRLRGNYNGPVDFVDTSSGFPQMSLYQPSLIDPNSDFPFSDIPQSRVELHSTDDDLTMVHHIVESPSGEIFIVYWFNEYLDFSVEFEKLEAAHAKAALDQSSIIIKPKGFAVFRPDPEQMIGSYTEDIGDLCIFLGSNEAFCVSASEYPGLKPNSIYFASPSTGFTEYLDLNIEKSEASRAKEPPYQSSTRKKHKGQQRGLLYLCIRVSWTEAEFIYLDHLTQHIGSSTGAFYGVFDGHGGVDAASFTKKNILKLVMEDKHFPTNTKKATRSAFVKTDHALADAPSLDRSPGTTALTALILDKTMLIANAGDSRAVLGKRGRAIELSKDHKPNCTSERLRIEKLGGVIYDGYQHLSETFI</sequence>
<dbReference type="Pfam" id="PF03478">
    <property type="entry name" value="Beta-prop_KIB1-4"/>
    <property type="match status" value="1"/>
</dbReference>
<evidence type="ECO:0000256" key="9">
    <source>
        <dbReference type="RuleBase" id="RU003465"/>
    </source>
</evidence>
<name>A0A087H8C7_ARAAL</name>